<dbReference type="Proteomes" id="UP001057402">
    <property type="component" value="Chromosome 5"/>
</dbReference>
<organism evidence="1 2">
    <name type="scientific">Melastoma candidum</name>
    <dbReference type="NCBI Taxonomy" id="119954"/>
    <lineage>
        <taxon>Eukaryota</taxon>
        <taxon>Viridiplantae</taxon>
        <taxon>Streptophyta</taxon>
        <taxon>Embryophyta</taxon>
        <taxon>Tracheophyta</taxon>
        <taxon>Spermatophyta</taxon>
        <taxon>Magnoliopsida</taxon>
        <taxon>eudicotyledons</taxon>
        <taxon>Gunneridae</taxon>
        <taxon>Pentapetalae</taxon>
        <taxon>rosids</taxon>
        <taxon>malvids</taxon>
        <taxon>Myrtales</taxon>
        <taxon>Melastomataceae</taxon>
        <taxon>Melastomatoideae</taxon>
        <taxon>Melastomateae</taxon>
        <taxon>Melastoma</taxon>
    </lineage>
</organism>
<reference evidence="2" key="1">
    <citation type="journal article" date="2023" name="Front. Plant Sci.">
        <title>Chromosomal-level genome assembly of Melastoma candidum provides insights into trichome evolution.</title>
        <authorList>
            <person name="Zhong Y."/>
            <person name="Wu W."/>
            <person name="Sun C."/>
            <person name="Zou P."/>
            <person name="Liu Y."/>
            <person name="Dai S."/>
            <person name="Zhou R."/>
        </authorList>
    </citation>
    <scope>NUCLEOTIDE SEQUENCE [LARGE SCALE GENOMIC DNA]</scope>
</reference>
<proteinExistence type="predicted"/>
<name>A0ACB9QVQ3_9MYRT</name>
<keyword evidence="2" id="KW-1185">Reference proteome</keyword>
<gene>
    <name evidence="1" type="ORF">MLD38_018975</name>
</gene>
<dbReference type="EMBL" id="CM042884">
    <property type="protein sequence ID" value="KAI4370649.1"/>
    <property type="molecule type" value="Genomic_DNA"/>
</dbReference>
<evidence type="ECO:0000313" key="2">
    <source>
        <dbReference type="Proteomes" id="UP001057402"/>
    </source>
</evidence>
<sequence>MGKKGGWFSAVRRAFYSDPKDKKDQRPHKSKRKWFGRNTKTASDAVPVTTPGDAEPPAFGALMLPQQQLLLPSPPPPLEALKLVQVDEGEQSRRAYTVALATAVAAEAAVAAAEAAAEVVRLTSSARYPGKSKEEVAAIRIQIAFRGYMARRALRALRGLVRLKTLIKGQSVKRQAATTLRCMQMLARLQSQVRARRIRMSEDNQALQRQLQQKQEKEFEKLRMAEKWNASAQSKEQMEENLLRKQEAAIRRERALAYTFSHQKRWKNTKSASQTFMDPNNPHWGWSWMERWMASRPWGAITTTPGKNNDRVSMKSEGAASASSHGEIHRSYSFSRPDVKKQALTAPKPSRAHSQRYYSPSTPTSNDSRSIFSIQSEIVRRQSIAGSSSARDDESLTSTATVPSYMTPTKSARAKSRAPSPLRADSSNSNRGITTDKGVVRSARKRLSFPSSPASVGLRRHTGPPPNCGSIKGVGM</sequence>
<protein>
    <submittedName>
        <fullName evidence="1">Uncharacterized protein</fullName>
    </submittedName>
</protein>
<comment type="caution">
    <text evidence="1">The sequence shown here is derived from an EMBL/GenBank/DDBJ whole genome shotgun (WGS) entry which is preliminary data.</text>
</comment>
<evidence type="ECO:0000313" key="1">
    <source>
        <dbReference type="EMBL" id="KAI4370649.1"/>
    </source>
</evidence>
<accession>A0ACB9QVQ3</accession>